<keyword evidence="3" id="KW-1185">Reference proteome</keyword>
<dbReference type="AlphaFoldDB" id="A0A4Q1BBV6"/>
<evidence type="ECO:0000313" key="3">
    <source>
        <dbReference type="Proteomes" id="UP000289152"/>
    </source>
</evidence>
<dbReference type="EMBL" id="SDIL01000155">
    <property type="protein sequence ID" value="RXK35154.1"/>
    <property type="molecule type" value="Genomic_DNA"/>
</dbReference>
<dbReference type="InParanoid" id="A0A4Q1BBV6"/>
<comment type="caution">
    <text evidence="2">The sequence shown here is derived from an EMBL/GenBank/DDBJ whole genome shotgun (WGS) entry which is preliminary data.</text>
</comment>
<name>A0A4Q1BBV6_TREME</name>
<dbReference type="Proteomes" id="UP000289152">
    <property type="component" value="Unassembled WGS sequence"/>
</dbReference>
<dbReference type="VEuPathDB" id="FungiDB:TREMEDRAFT_62210"/>
<reference evidence="2 3" key="1">
    <citation type="submission" date="2016-06" db="EMBL/GenBank/DDBJ databases">
        <title>Evolution of pathogenesis and genome organization in the Tremellales.</title>
        <authorList>
            <person name="Cuomo C."/>
            <person name="Litvintseva A."/>
            <person name="Heitman J."/>
            <person name="Chen Y."/>
            <person name="Sun S."/>
            <person name="Springer D."/>
            <person name="Dromer F."/>
            <person name="Young S."/>
            <person name="Zeng Q."/>
            <person name="Chapman S."/>
            <person name="Gujja S."/>
            <person name="Saif S."/>
            <person name="Birren B."/>
        </authorList>
    </citation>
    <scope>NUCLEOTIDE SEQUENCE [LARGE SCALE GENOMIC DNA]</scope>
    <source>
        <strain evidence="2 3">ATCC 28783</strain>
    </source>
</reference>
<gene>
    <name evidence="2" type="ORF">M231_07602</name>
</gene>
<feature type="region of interest" description="Disordered" evidence="1">
    <location>
        <begin position="145"/>
        <end position="178"/>
    </location>
</feature>
<organism evidence="2 3">
    <name type="scientific">Tremella mesenterica</name>
    <name type="common">Jelly fungus</name>
    <dbReference type="NCBI Taxonomy" id="5217"/>
    <lineage>
        <taxon>Eukaryota</taxon>
        <taxon>Fungi</taxon>
        <taxon>Dikarya</taxon>
        <taxon>Basidiomycota</taxon>
        <taxon>Agaricomycotina</taxon>
        <taxon>Tremellomycetes</taxon>
        <taxon>Tremellales</taxon>
        <taxon>Tremellaceae</taxon>
        <taxon>Tremella</taxon>
    </lineage>
</organism>
<sequence>MSLQWDEEGLEYFLQLDRTGDEGALEVSIQRNHMSSAKRLKSDIPKDMITVALTLFRYNPNGNGSEEESKEMVRNLMSKLIPSIDQLIQHTGLKERLVTGGSTSLEATRGLYIASLLMQLTDDGFPGLVWTSPPKFPKVQEVVENESGDLNTNRQAPEASEAVDQPPRLPMLLPYKHS</sequence>
<protein>
    <submittedName>
        <fullName evidence="2">Uncharacterized protein</fullName>
    </submittedName>
</protein>
<evidence type="ECO:0000313" key="2">
    <source>
        <dbReference type="EMBL" id="RXK35154.1"/>
    </source>
</evidence>
<proteinExistence type="predicted"/>
<evidence type="ECO:0000256" key="1">
    <source>
        <dbReference type="SAM" id="MobiDB-lite"/>
    </source>
</evidence>
<accession>A0A4Q1BBV6</accession>